<feature type="compositionally biased region" description="Gly residues" evidence="1">
    <location>
        <begin position="388"/>
        <end position="402"/>
    </location>
</feature>
<sequence length="449" mass="43436">MTTPNYPWATTTPADLPQGVSTPSQQGEVLQDHTQAKYTGLAADRFPAIAKTTSAGSPSSVSGPMGFVTSVFSGIVSRVATADPATVTKPDDIVDRAGSFFTGLPLLSFIGDIAGAITGAIGGGLNTIRQFFDDLIGNALQGINPFSIFTSIGNIFFHQSAVANTATAASSGVASIVDQLFGGWRGTVSGDAGQVAQTMNEVRQSIEGDTLNVTLIGSGQWIVPEGYKDWVVTAISGGDGGQGGDGGTFAGGGGTGIAQGGVNGGQVGEIFTTEELGGAGASINYATGNAGAGGTGKMQFGGQGGQSVFGPFGPNNNYWRGQRDAGALPTGVGYAFAAKPGNGGNGGPISGTYTGTRGGAGPAAPGGNPGTRGQPGQNGTEGPFVKNPGGGGGGGGGGGNSGGFSAAGRGGDGGAAGAGGGAGGSSTTDSPFGAGGNGGAGRFYLQGRR</sequence>
<dbReference type="Proteomes" id="UP001205740">
    <property type="component" value="Unassembled WGS sequence"/>
</dbReference>
<evidence type="ECO:0000256" key="1">
    <source>
        <dbReference type="SAM" id="MobiDB-lite"/>
    </source>
</evidence>
<gene>
    <name evidence="2" type="ORF">LX12_003859</name>
</gene>
<evidence type="ECO:0000313" key="3">
    <source>
        <dbReference type="Proteomes" id="UP001205740"/>
    </source>
</evidence>
<feature type="compositionally biased region" description="Gly residues" evidence="1">
    <location>
        <begin position="408"/>
        <end position="424"/>
    </location>
</feature>
<comment type="caution">
    <text evidence="2">The sequence shown here is derived from an EMBL/GenBank/DDBJ whole genome shotgun (WGS) entry which is preliminary data.</text>
</comment>
<reference evidence="2 3" key="1">
    <citation type="submission" date="2022-06" db="EMBL/GenBank/DDBJ databases">
        <title>Genomic Encyclopedia of Archaeal and Bacterial Type Strains, Phase II (KMG-II): from individual species to whole genera.</title>
        <authorList>
            <person name="Goeker M."/>
        </authorList>
    </citation>
    <scope>NUCLEOTIDE SEQUENCE [LARGE SCALE GENOMIC DNA]</scope>
    <source>
        <strain evidence="2 3">DSM 45037</strain>
    </source>
</reference>
<evidence type="ECO:0000313" key="2">
    <source>
        <dbReference type="EMBL" id="MCP2162651.1"/>
    </source>
</evidence>
<feature type="region of interest" description="Disordered" evidence="1">
    <location>
        <begin position="1"/>
        <end position="25"/>
    </location>
</feature>
<proteinExistence type="predicted"/>
<keyword evidence="3" id="KW-1185">Reference proteome</keyword>
<organism evidence="2 3">
    <name type="scientific">Williamsia serinedens</name>
    <dbReference type="NCBI Taxonomy" id="391736"/>
    <lineage>
        <taxon>Bacteria</taxon>
        <taxon>Bacillati</taxon>
        <taxon>Actinomycetota</taxon>
        <taxon>Actinomycetes</taxon>
        <taxon>Mycobacteriales</taxon>
        <taxon>Nocardiaceae</taxon>
        <taxon>Williamsia</taxon>
    </lineage>
</organism>
<protein>
    <recommendedName>
        <fullName evidence="4">Minor tail protein</fullName>
    </recommendedName>
</protein>
<dbReference type="EMBL" id="JAMTCG010000007">
    <property type="protein sequence ID" value="MCP2162651.1"/>
    <property type="molecule type" value="Genomic_DNA"/>
</dbReference>
<name>A0ABT1H5X5_9NOCA</name>
<feature type="region of interest" description="Disordered" evidence="1">
    <location>
        <begin position="339"/>
        <end position="449"/>
    </location>
</feature>
<evidence type="ECO:0008006" key="4">
    <source>
        <dbReference type="Google" id="ProtNLM"/>
    </source>
</evidence>
<accession>A0ABT1H5X5</accession>
<dbReference type="RefSeq" id="WP_253656212.1">
    <property type="nucleotide sequence ID" value="NZ_BAAAOE010000002.1"/>
</dbReference>